<evidence type="ECO:0000313" key="5">
    <source>
        <dbReference type="Proteomes" id="UP000292927"/>
    </source>
</evidence>
<dbReference type="AlphaFoldDB" id="A0A4Q7NZY2"/>
<reference evidence="4 5" key="1">
    <citation type="submission" date="2019-02" db="EMBL/GenBank/DDBJ databases">
        <title>Genomic Encyclopedia of Type Strains, Phase IV (KMG-IV): sequencing the most valuable type-strain genomes for metagenomic binning, comparative biology and taxonomic classification.</title>
        <authorList>
            <person name="Goeker M."/>
        </authorList>
    </citation>
    <scope>NUCLEOTIDE SEQUENCE [LARGE SCALE GENOMIC DNA]</scope>
    <source>
        <strain evidence="4 5">DSM 29486</strain>
    </source>
</reference>
<dbReference type="HAMAP" id="MF_00262">
    <property type="entry name" value="MinE"/>
    <property type="match status" value="1"/>
</dbReference>
<evidence type="ECO:0000256" key="2">
    <source>
        <dbReference type="ARBA" id="ARBA00025265"/>
    </source>
</evidence>
<gene>
    <name evidence="3" type="primary">minE</name>
    <name evidence="4" type="ORF">EV209_2679</name>
</gene>
<dbReference type="GO" id="GO:0051301">
    <property type="term" value="P:cell division"/>
    <property type="evidence" value="ECO:0007669"/>
    <property type="project" value="UniProtKB-KW"/>
</dbReference>
<dbReference type="SUPFAM" id="SSF55229">
    <property type="entry name" value="Cell division protein MinE topological specificity domain"/>
    <property type="match status" value="1"/>
</dbReference>
<keyword evidence="3" id="KW-0131">Cell cycle</keyword>
<keyword evidence="3 4" id="KW-0132">Cell division</keyword>
<dbReference type="InterPro" id="IPR005527">
    <property type="entry name" value="MinE"/>
</dbReference>
<dbReference type="NCBIfam" id="NF001422">
    <property type="entry name" value="PRK00296.1"/>
    <property type="match status" value="1"/>
</dbReference>
<evidence type="ECO:0000256" key="3">
    <source>
        <dbReference type="HAMAP-Rule" id="MF_00262"/>
    </source>
</evidence>
<dbReference type="NCBIfam" id="TIGR01215">
    <property type="entry name" value="minE"/>
    <property type="match status" value="1"/>
</dbReference>
<dbReference type="Proteomes" id="UP000292927">
    <property type="component" value="Unassembled WGS sequence"/>
</dbReference>
<accession>A0A4Q7NZY2</accession>
<evidence type="ECO:0000256" key="1">
    <source>
        <dbReference type="ARBA" id="ARBA00008168"/>
    </source>
</evidence>
<comment type="function">
    <text evidence="2 3">Prevents the cell division inhibition by proteins MinC and MinD at internal division sites while permitting inhibition at polar sites. This ensures cell division at the proper site by restricting the formation of a division septum at the midpoint of the long axis of the cell.</text>
</comment>
<name>A0A4Q7NZY2_9FIRM</name>
<protein>
    <recommendedName>
        <fullName evidence="3">Cell division topological specificity factor</fullName>
    </recommendedName>
</protein>
<organism evidence="4 5">
    <name type="scientific">Cuneatibacter caecimuris</name>
    <dbReference type="NCBI Taxonomy" id="1796618"/>
    <lineage>
        <taxon>Bacteria</taxon>
        <taxon>Bacillati</taxon>
        <taxon>Bacillota</taxon>
        <taxon>Clostridia</taxon>
        <taxon>Lachnospirales</taxon>
        <taxon>Lachnospiraceae</taxon>
        <taxon>Cuneatibacter</taxon>
    </lineage>
</organism>
<comment type="similarity">
    <text evidence="1 3">Belongs to the MinE family.</text>
</comment>
<proteinExistence type="inferred from homology"/>
<dbReference type="RefSeq" id="WP_130435936.1">
    <property type="nucleotide sequence ID" value="NZ_SGXF01000006.1"/>
</dbReference>
<dbReference type="Gene3D" id="3.30.1070.10">
    <property type="entry name" value="Cell division topological specificity factor MinE"/>
    <property type="match status" value="1"/>
</dbReference>
<comment type="caution">
    <text evidence="4">The sequence shown here is derived from an EMBL/GenBank/DDBJ whole genome shotgun (WGS) entry which is preliminary data.</text>
</comment>
<dbReference type="Pfam" id="PF03776">
    <property type="entry name" value="MinE"/>
    <property type="match status" value="1"/>
</dbReference>
<dbReference type="EMBL" id="SGXF01000006">
    <property type="protein sequence ID" value="RZS92934.1"/>
    <property type="molecule type" value="Genomic_DNA"/>
</dbReference>
<dbReference type="GO" id="GO:0032955">
    <property type="term" value="P:regulation of division septum assembly"/>
    <property type="evidence" value="ECO:0007669"/>
    <property type="project" value="InterPro"/>
</dbReference>
<keyword evidence="5" id="KW-1185">Reference proteome</keyword>
<sequence>MSLLDLFRKKNSGNVAKDRLKLLLVSERADCSPEIMEMIKNDIIKVISKYLEVDTEGLDIQITKSDIEGDKPGTPALYANIPIKGKKHVDGPPEK</sequence>
<dbReference type="InterPro" id="IPR036707">
    <property type="entry name" value="MinE_sf"/>
</dbReference>
<dbReference type="OrthoDB" id="9796578at2"/>
<evidence type="ECO:0000313" key="4">
    <source>
        <dbReference type="EMBL" id="RZS92934.1"/>
    </source>
</evidence>